<proteinExistence type="predicted"/>
<dbReference type="PATRIC" id="fig|220754.4.peg.511"/>
<dbReference type="PANTHER" id="PTHR33745">
    <property type="entry name" value="RSBT ANTAGONIST PROTEIN RSBS-RELATED"/>
    <property type="match status" value="1"/>
</dbReference>
<evidence type="ECO:0000259" key="1">
    <source>
        <dbReference type="PROSITE" id="PS50801"/>
    </source>
</evidence>
<dbReference type="CDD" id="cd07041">
    <property type="entry name" value="STAS_RsbR_RsbS_like"/>
    <property type="match status" value="1"/>
</dbReference>
<feature type="domain" description="STAS" evidence="1">
    <location>
        <begin position="160"/>
        <end position="271"/>
    </location>
</feature>
<accession>A0A0C2VWA7</accession>
<dbReference type="PANTHER" id="PTHR33745:SF8">
    <property type="entry name" value="BLUE-LIGHT PHOTORECEPTOR"/>
    <property type="match status" value="1"/>
</dbReference>
<dbReference type="Proteomes" id="UP000031972">
    <property type="component" value="Unassembled WGS sequence"/>
</dbReference>
<sequence>MSKLTNMASYLADHAAVLADELVEFSLKQITIEIPEAMIERSREVHQSFFLFFGEAILEKNETLMLEKFKKWNQTYSENEQMLYDQVSSLVKPFAENRLYFNRKVTSISFIHELSTEETVEVNNRLNYLLDTRLSLSILAYERYKNEINRQNRKEIIELAAPVVPLQHDIAILPLVGSIDHERAEHIMTIAVPKISSLDIDCLIIDFSGIHKIDTEVASHIFTITSVLDLLGINVNITGLRPEIAQSIVLSDIKFSGLKTYSTVKQAIDTWTKAVRL</sequence>
<organism evidence="2 3">
    <name type="scientific">Jeotgalibacillus campisalis</name>
    <dbReference type="NCBI Taxonomy" id="220754"/>
    <lineage>
        <taxon>Bacteria</taxon>
        <taxon>Bacillati</taxon>
        <taxon>Bacillota</taxon>
        <taxon>Bacilli</taxon>
        <taxon>Bacillales</taxon>
        <taxon>Caryophanaceae</taxon>
        <taxon>Jeotgalibacillus</taxon>
    </lineage>
</organism>
<evidence type="ECO:0000313" key="2">
    <source>
        <dbReference type="EMBL" id="KIL53172.1"/>
    </source>
</evidence>
<dbReference type="Pfam" id="PF01740">
    <property type="entry name" value="STAS"/>
    <property type="match status" value="1"/>
</dbReference>
<dbReference type="InterPro" id="IPR051932">
    <property type="entry name" value="Bact_StressResp_Reg"/>
</dbReference>
<gene>
    <name evidence="2" type="ORF">KR50_05010</name>
</gene>
<protein>
    <recommendedName>
        <fullName evidence="1">STAS domain-containing protein</fullName>
    </recommendedName>
</protein>
<dbReference type="InterPro" id="IPR002645">
    <property type="entry name" value="STAS_dom"/>
</dbReference>
<evidence type="ECO:0000313" key="3">
    <source>
        <dbReference type="Proteomes" id="UP000031972"/>
    </source>
</evidence>
<dbReference type="InterPro" id="IPR036513">
    <property type="entry name" value="STAS_dom_sf"/>
</dbReference>
<dbReference type="PROSITE" id="PS50801">
    <property type="entry name" value="STAS"/>
    <property type="match status" value="1"/>
</dbReference>
<dbReference type="AlphaFoldDB" id="A0A0C2VWA7"/>
<dbReference type="Gene3D" id="3.30.750.24">
    <property type="entry name" value="STAS domain"/>
    <property type="match status" value="1"/>
</dbReference>
<comment type="caution">
    <text evidence="2">The sequence shown here is derived from an EMBL/GenBank/DDBJ whole genome shotgun (WGS) entry which is preliminary data.</text>
</comment>
<keyword evidence="3" id="KW-1185">Reference proteome</keyword>
<dbReference type="SUPFAM" id="SSF52091">
    <property type="entry name" value="SpoIIaa-like"/>
    <property type="match status" value="1"/>
</dbReference>
<dbReference type="RefSeq" id="WP_041054308.1">
    <property type="nucleotide sequence ID" value="NZ_JXRR01000001.1"/>
</dbReference>
<reference evidence="2 3" key="1">
    <citation type="submission" date="2015-01" db="EMBL/GenBank/DDBJ databases">
        <title>Jeotgalibacillus campisalis genome sequencing.</title>
        <authorList>
            <person name="Goh K.M."/>
            <person name="Chan K.-G."/>
            <person name="Yaakop A.S."/>
            <person name="Ee R."/>
            <person name="Gan H.M."/>
            <person name="Chan C.S."/>
        </authorList>
    </citation>
    <scope>NUCLEOTIDE SEQUENCE [LARGE SCALE GENOMIC DNA]</scope>
    <source>
        <strain evidence="2 3">SF-57</strain>
    </source>
</reference>
<name>A0A0C2VWA7_9BACL</name>
<dbReference type="EMBL" id="JXRR01000001">
    <property type="protein sequence ID" value="KIL53172.1"/>
    <property type="molecule type" value="Genomic_DNA"/>
</dbReference>
<dbReference type="OrthoDB" id="2677458at2"/>